<accession>A0A172TK80</accession>
<organism evidence="1 2">
    <name type="scientific">Paenibacillus swuensis</name>
    <dbReference type="NCBI Taxonomy" id="1178515"/>
    <lineage>
        <taxon>Bacteria</taxon>
        <taxon>Bacillati</taxon>
        <taxon>Bacillota</taxon>
        <taxon>Bacilli</taxon>
        <taxon>Bacillales</taxon>
        <taxon>Paenibacillaceae</taxon>
        <taxon>Paenibacillus</taxon>
    </lineage>
</organism>
<sequence>MGRIQQFAQGLVLAGVTVLLASCGSANEDPERLLSLSISGLSGQDSFTFVGQSTVESGGMVIQSSPLYEGKLINHNQLYVQSVETDNSPTSDQGMITLGPQPVLYAKDKNNRWIASVDGKKTNRLPAQWNPLNKLEQLYTMKKEVHSGQGIFTNGVTVLTIRPDAEENKRRMTQELTEQFQQYGIESRFRNANQASLSLKRRRQLEAEIKAAYTTEEIRLKKMLHTLQVESIYLLEIDRQTHLPGKLRIRDELTYIQDGKSRSETNNSSYEFKDYDKGFQGL</sequence>
<dbReference type="OrthoDB" id="2664142at2"/>
<proteinExistence type="predicted"/>
<gene>
    <name evidence="1" type="ORF">SY83_15495</name>
</gene>
<dbReference type="Proteomes" id="UP000076927">
    <property type="component" value="Chromosome"/>
</dbReference>
<keyword evidence="2" id="KW-1185">Reference proteome</keyword>
<name>A0A172TK80_9BACL</name>
<dbReference type="KEGG" id="pswu:SY83_15495"/>
<dbReference type="EMBL" id="CP011388">
    <property type="protein sequence ID" value="ANE47448.1"/>
    <property type="molecule type" value="Genomic_DNA"/>
</dbReference>
<evidence type="ECO:0000313" key="2">
    <source>
        <dbReference type="Proteomes" id="UP000076927"/>
    </source>
</evidence>
<evidence type="ECO:0008006" key="3">
    <source>
        <dbReference type="Google" id="ProtNLM"/>
    </source>
</evidence>
<dbReference type="PATRIC" id="fig|1178515.4.peg.3115"/>
<dbReference type="STRING" id="1178515.SY83_15495"/>
<protein>
    <recommendedName>
        <fullName evidence="3">Lipoprotein</fullName>
    </recommendedName>
</protein>
<reference evidence="1 2" key="1">
    <citation type="submission" date="2015-01" db="EMBL/GenBank/DDBJ databases">
        <title>Paenibacillus swuensis/DY6/whole genome sequencing.</title>
        <authorList>
            <person name="Kim M.K."/>
            <person name="Srinivasan S."/>
            <person name="Lee J.-J."/>
        </authorList>
    </citation>
    <scope>NUCLEOTIDE SEQUENCE [LARGE SCALE GENOMIC DNA]</scope>
    <source>
        <strain evidence="1 2">DY6</strain>
    </source>
</reference>
<dbReference type="PROSITE" id="PS51257">
    <property type="entry name" value="PROKAR_LIPOPROTEIN"/>
    <property type="match status" value="1"/>
</dbReference>
<evidence type="ECO:0000313" key="1">
    <source>
        <dbReference type="EMBL" id="ANE47448.1"/>
    </source>
</evidence>
<dbReference type="AlphaFoldDB" id="A0A172TK80"/>